<dbReference type="Gene3D" id="3.40.190.10">
    <property type="entry name" value="Periplasmic binding protein-like II"/>
    <property type="match status" value="1"/>
</dbReference>
<dbReference type="AlphaFoldDB" id="A0A7G9FXE2"/>
<dbReference type="Proteomes" id="UP000515981">
    <property type="component" value="Chromosome"/>
</dbReference>
<reference evidence="3 4" key="1">
    <citation type="submission" date="2020-08" db="EMBL/GenBank/DDBJ databases">
        <authorList>
            <person name="Liu C."/>
            <person name="Sun Q."/>
        </authorList>
    </citation>
    <scope>NUCLEOTIDE SEQUENCE [LARGE SCALE GENOMIC DNA]</scope>
    <source>
        <strain evidence="3 4">NSJ-8</strain>
    </source>
</reference>
<dbReference type="EMBL" id="CP060633">
    <property type="protein sequence ID" value="QNM03224.1"/>
    <property type="molecule type" value="Genomic_DNA"/>
</dbReference>
<dbReference type="InterPro" id="IPR006059">
    <property type="entry name" value="SBP"/>
</dbReference>
<feature type="chain" id="PRO_5038840477" evidence="2">
    <location>
        <begin position="21"/>
        <end position="451"/>
    </location>
</feature>
<accession>A0A7G9FXE2</accession>
<dbReference type="Pfam" id="PF01547">
    <property type="entry name" value="SBP_bac_1"/>
    <property type="match status" value="1"/>
</dbReference>
<dbReference type="PANTHER" id="PTHR43649:SF32">
    <property type="entry name" value="SUGAR BINDING SECRETED PROTEIN"/>
    <property type="match status" value="1"/>
</dbReference>
<proteinExistence type="predicted"/>
<evidence type="ECO:0000313" key="4">
    <source>
        <dbReference type="Proteomes" id="UP000515981"/>
    </source>
</evidence>
<dbReference type="SUPFAM" id="SSF53850">
    <property type="entry name" value="Periplasmic binding protein-like II"/>
    <property type="match status" value="1"/>
</dbReference>
<dbReference type="PANTHER" id="PTHR43649">
    <property type="entry name" value="ARABINOSE-BINDING PROTEIN-RELATED"/>
    <property type="match status" value="1"/>
</dbReference>
<dbReference type="KEGG" id="ssun:H9Q77_03515"/>
<sequence length="451" mass="48676">MKKKVLSVLLVAAMAMSMLTGCGSKPAGNDAQSAASSEASKETEVVAETPASAEDETLTVWCWDPNFNVYAMKQAEKAYQVDHPNFKLDIQEKVYSDIETALITAAEAGDYSTLPDIFLMQDYSFHKNATNYPGIFTALDDCGIDFSQFSMGKLADSTVDGTHYGIPFDNGATIMAIRSDMVEAAGLKVEDFKDTTWSEFMELSKKVMAANDVPMLTCSGGSEIVIEMLQSAGASPMVDGKVSLVDNKALKKAIETYKQLIDEGIMADYTDWDQYIASMNKGTAAGVIQGCWIMSSIQAAEDQAGKWAIVNMPKLDDVEGATNYANCGGASWAVSSNCKNTDLAFDFLNATFGADVDLYDDLLVNAGAIASYLPAAQSETYNEGNEFYGGQAVYKDIVEFAGHVPGIDYGAYYSDIRSALTDAITNVVQKNADIDTEIKNAQDTVEFNIAE</sequence>
<dbReference type="PROSITE" id="PS51257">
    <property type="entry name" value="PROKAR_LIPOPROTEIN"/>
    <property type="match status" value="1"/>
</dbReference>
<feature type="signal peptide" evidence="2">
    <location>
        <begin position="1"/>
        <end position="20"/>
    </location>
</feature>
<protein>
    <submittedName>
        <fullName evidence="3">Carbohydrate ABC transporter substrate-binding protein</fullName>
    </submittedName>
</protein>
<keyword evidence="4" id="KW-1185">Reference proteome</keyword>
<evidence type="ECO:0000256" key="1">
    <source>
        <dbReference type="SAM" id="MobiDB-lite"/>
    </source>
</evidence>
<evidence type="ECO:0000256" key="2">
    <source>
        <dbReference type="SAM" id="SignalP"/>
    </source>
</evidence>
<evidence type="ECO:0000313" key="3">
    <source>
        <dbReference type="EMBL" id="QNM03224.1"/>
    </source>
</evidence>
<gene>
    <name evidence="3" type="ORF">H9Q77_03515</name>
</gene>
<dbReference type="InterPro" id="IPR050490">
    <property type="entry name" value="Bact_solute-bd_prot1"/>
</dbReference>
<organism evidence="3 4">
    <name type="scientific">Simiaoa sunii</name>
    <dbReference type="NCBI Taxonomy" id="2763672"/>
    <lineage>
        <taxon>Bacteria</taxon>
        <taxon>Bacillati</taxon>
        <taxon>Bacillota</taxon>
        <taxon>Clostridia</taxon>
        <taxon>Lachnospirales</taxon>
        <taxon>Lachnospiraceae</taxon>
        <taxon>Simiaoa</taxon>
    </lineage>
</organism>
<name>A0A7G9FXE2_9FIRM</name>
<keyword evidence="2" id="KW-0732">Signal</keyword>
<feature type="region of interest" description="Disordered" evidence="1">
    <location>
        <begin position="27"/>
        <end position="51"/>
    </location>
</feature>
<dbReference type="RefSeq" id="WP_249326551.1">
    <property type="nucleotide sequence ID" value="NZ_CP060633.1"/>
</dbReference>